<dbReference type="RefSeq" id="WP_393169277.1">
    <property type="nucleotide sequence ID" value="NZ_JBICRM010000015.1"/>
</dbReference>
<gene>
    <name evidence="2" type="ORF">ACFLIM_24875</name>
</gene>
<dbReference type="InterPro" id="IPR012551">
    <property type="entry name" value="DUF1707_SHOCT-like"/>
</dbReference>
<dbReference type="PANTHER" id="PTHR40763:SF5">
    <property type="entry name" value="MEMBRANE PROTEIN"/>
    <property type="match status" value="1"/>
</dbReference>
<reference evidence="2 3" key="1">
    <citation type="submission" date="2024-10" db="EMBL/GenBank/DDBJ databases">
        <authorList>
            <person name="Topkara A.R."/>
            <person name="Saygin H."/>
        </authorList>
    </citation>
    <scope>NUCLEOTIDE SEQUENCE [LARGE SCALE GENOMIC DNA]</scope>
    <source>
        <strain evidence="2 3">M3C6</strain>
    </source>
</reference>
<evidence type="ECO:0000259" key="1">
    <source>
        <dbReference type="Pfam" id="PF08044"/>
    </source>
</evidence>
<sequence>MSELQMRVSDEDRERTAQRLQRAFSEGRLTHLELEDRLEIALTAKTYGDLLGLITDLPDEQPPVSDVIELESKNGHLKRSGDWAVPRRLRVTSKYGSVELDLSEAVVIHPVVDIELDLTYGSAKIILPEGGVANVDAFQSDWGHAATGDVPSRPRPGALYVVVSGRTKYGGLTVRYPRKRWFTH</sequence>
<protein>
    <submittedName>
        <fullName evidence="2">DUF1707 domain-containing protein</fullName>
    </submittedName>
</protein>
<feature type="domain" description="DUF1707" evidence="1">
    <location>
        <begin position="6"/>
        <end position="58"/>
    </location>
</feature>
<dbReference type="Proteomes" id="UP001603978">
    <property type="component" value="Unassembled WGS sequence"/>
</dbReference>
<dbReference type="EMBL" id="JBICRM010000015">
    <property type="protein sequence ID" value="MFG1706433.1"/>
    <property type="molecule type" value="Genomic_DNA"/>
</dbReference>
<evidence type="ECO:0000313" key="2">
    <source>
        <dbReference type="EMBL" id="MFG1706433.1"/>
    </source>
</evidence>
<comment type="caution">
    <text evidence="2">The sequence shown here is derived from an EMBL/GenBank/DDBJ whole genome shotgun (WGS) entry which is preliminary data.</text>
</comment>
<keyword evidence="3" id="KW-1185">Reference proteome</keyword>
<dbReference type="PANTHER" id="PTHR40763">
    <property type="entry name" value="MEMBRANE PROTEIN-RELATED"/>
    <property type="match status" value="1"/>
</dbReference>
<dbReference type="Pfam" id="PF08044">
    <property type="entry name" value="DUF1707"/>
    <property type="match status" value="1"/>
</dbReference>
<name>A0ABW7AJV6_9ACTN</name>
<evidence type="ECO:0000313" key="3">
    <source>
        <dbReference type="Proteomes" id="UP001603978"/>
    </source>
</evidence>
<organism evidence="2 3">
    <name type="scientific">Nonomuraea marmarensis</name>
    <dbReference type="NCBI Taxonomy" id="3351344"/>
    <lineage>
        <taxon>Bacteria</taxon>
        <taxon>Bacillati</taxon>
        <taxon>Actinomycetota</taxon>
        <taxon>Actinomycetes</taxon>
        <taxon>Streptosporangiales</taxon>
        <taxon>Streptosporangiaceae</taxon>
        <taxon>Nonomuraea</taxon>
    </lineage>
</organism>
<proteinExistence type="predicted"/>
<accession>A0ABW7AJV6</accession>